<dbReference type="Gene3D" id="1.20.5.1030">
    <property type="entry name" value="Preprotein translocase secy subunit"/>
    <property type="match status" value="1"/>
</dbReference>
<feature type="transmembrane region" description="Helical" evidence="9">
    <location>
        <begin position="39"/>
        <end position="60"/>
    </location>
</feature>
<gene>
    <name evidence="9 10" type="primary">secE</name>
    <name evidence="10" type="ORF">IMCC3135_08320</name>
</gene>
<evidence type="ECO:0000256" key="2">
    <source>
        <dbReference type="ARBA" id="ARBA00022448"/>
    </source>
</evidence>
<accession>A0A2Z2NKU6</accession>
<dbReference type="GO" id="GO:0065002">
    <property type="term" value="P:intracellular protein transmembrane transport"/>
    <property type="evidence" value="ECO:0007669"/>
    <property type="project" value="UniProtKB-UniRule"/>
</dbReference>
<comment type="function">
    <text evidence="9">Essential subunit of the Sec protein translocation channel SecYEG. Clamps together the 2 halves of SecY. May contact the channel plug during translocation.</text>
</comment>
<proteinExistence type="inferred from homology"/>
<organism evidence="10 11">
    <name type="scientific">Granulosicoccus antarcticus IMCC3135</name>
    <dbReference type="NCBI Taxonomy" id="1192854"/>
    <lineage>
        <taxon>Bacteria</taxon>
        <taxon>Pseudomonadati</taxon>
        <taxon>Pseudomonadota</taxon>
        <taxon>Gammaproteobacteria</taxon>
        <taxon>Chromatiales</taxon>
        <taxon>Granulosicoccaceae</taxon>
        <taxon>Granulosicoccus</taxon>
    </lineage>
</organism>
<dbReference type="InterPro" id="IPR005807">
    <property type="entry name" value="SecE_bac"/>
</dbReference>
<dbReference type="KEGG" id="gai:IMCC3135_08320"/>
<dbReference type="AlphaFoldDB" id="A0A2Z2NKU6"/>
<dbReference type="PANTHER" id="PTHR33910:SF1">
    <property type="entry name" value="PROTEIN TRANSLOCASE SUBUNIT SECE"/>
    <property type="match status" value="1"/>
</dbReference>
<dbReference type="HAMAP" id="MF_00422">
    <property type="entry name" value="SecE"/>
    <property type="match status" value="1"/>
</dbReference>
<evidence type="ECO:0000256" key="7">
    <source>
        <dbReference type="ARBA" id="ARBA00023010"/>
    </source>
</evidence>
<comment type="caution">
    <text evidence="9">Lacks conserved residue(s) required for the propagation of feature annotation.</text>
</comment>
<keyword evidence="3 9" id="KW-1003">Cell membrane</keyword>
<keyword evidence="5 9" id="KW-0653">Protein transport</keyword>
<evidence type="ECO:0000256" key="1">
    <source>
        <dbReference type="ARBA" id="ARBA00004370"/>
    </source>
</evidence>
<evidence type="ECO:0000313" key="11">
    <source>
        <dbReference type="Proteomes" id="UP000250079"/>
    </source>
</evidence>
<keyword evidence="2 9" id="KW-0813">Transport</keyword>
<evidence type="ECO:0000256" key="8">
    <source>
        <dbReference type="ARBA" id="ARBA00023136"/>
    </source>
</evidence>
<dbReference type="GO" id="GO:0006605">
    <property type="term" value="P:protein targeting"/>
    <property type="evidence" value="ECO:0007669"/>
    <property type="project" value="UniProtKB-UniRule"/>
</dbReference>
<protein>
    <recommendedName>
        <fullName evidence="9">Protein translocase subunit SecE</fullName>
    </recommendedName>
</protein>
<dbReference type="PRINTS" id="PR01650">
    <property type="entry name" value="SECETRNLCASE"/>
</dbReference>
<comment type="similarity">
    <text evidence="9">Belongs to the SecE/SEC61-gamma family.</text>
</comment>
<name>A0A2Z2NKU6_9GAMM</name>
<dbReference type="Proteomes" id="UP000250079">
    <property type="component" value="Chromosome"/>
</dbReference>
<dbReference type="Pfam" id="PF00584">
    <property type="entry name" value="SecE"/>
    <property type="match status" value="1"/>
</dbReference>
<dbReference type="InterPro" id="IPR001901">
    <property type="entry name" value="Translocase_SecE/Sec61-g"/>
</dbReference>
<keyword evidence="4 9" id="KW-0812">Transmembrane</keyword>
<reference evidence="10 11" key="1">
    <citation type="submission" date="2016-12" db="EMBL/GenBank/DDBJ databases">
        <authorList>
            <person name="Song W.-J."/>
            <person name="Kurnit D.M."/>
        </authorList>
    </citation>
    <scope>NUCLEOTIDE SEQUENCE [LARGE SCALE GENOMIC DNA]</scope>
    <source>
        <strain evidence="10 11">IMCC3135</strain>
    </source>
</reference>
<dbReference type="GO" id="GO:0008320">
    <property type="term" value="F:protein transmembrane transporter activity"/>
    <property type="evidence" value="ECO:0007669"/>
    <property type="project" value="UniProtKB-UniRule"/>
</dbReference>
<keyword evidence="8 9" id="KW-0472">Membrane</keyword>
<sequence length="123" mass="13527">MVSKAEVQTNSADTVKLVAAGALVLLGLVAFYYFAEQSLLLRVVGLLLIGGLAAFIVYQADIGKRIVAFFRDARTEVRKVVWPSRAETTQTTVTVFIIVVLVGIFLWLFDMLLAFLFRAVTGI</sequence>
<dbReference type="PANTHER" id="PTHR33910">
    <property type="entry name" value="PROTEIN TRANSLOCASE SUBUNIT SECE"/>
    <property type="match status" value="1"/>
</dbReference>
<evidence type="ECO:0000256" key="5">
    <source>
        <dbReference type="ARBA" id="ARBA00022927"/>
    </source>
</evidence>
<dbReference type="EMBL" id="CP018632">
    <property type="protein sequence ID" value="ASJ71763.1"/>
    <property type="molecule type" value="Genomic_DNA"/>
</dbReference>
<keyword evidence="7 9" id="KW-0811">Translocation</keyword>
<dbReference type="InterPro" id="IPR038379">
    <property type="entry name" value="SecE_sf"/>
</dbReference>
<dbReference type="RefSeq" id="WP_088917155.1">
    <property type="nucleotide sequence ID" value="NZ_CP018632.1"/>
</dbReference>
<comment type="subunit">
    <text evidence="9">Component of the Sec protein translocase complex. Heterotrimer consisting of SecY, SecE and SecG subunits. The heterotrimers can form oligomers, although 1 heterotrimer is thought to be able to translocate proteins. Interacts with the ribosome. Interacts with SecDF, and other proteins may be involved. Interacts with SecA.</text>
</comment>
<feature type="transmembrane region" description="Helical" evidence="9">
    <location>
        <begin position="15"/>
        <end position="34"/>
    </location>
</feature>
<evidence type="ECO:0000256" key="6">
    <source>
        <dbReference type="ARBA" id="ARBA00022989"/>
    </source>
</evidence>
<evidence type="ECO:0000256" key="4">
    <source>
        <dbReference type="ARBA" id="ARBA00022692"/>
    </source>
</evidence>
<dbReference type="GO" id="GO:0043952">
    <property type="term" value="P:protein transport by the Sec complex"/>
    <property type="evidence" value="ECO:0007669"/>
    <property type="project" value="UniProtKB-UniRule"/>
</dbReference>
<keyword evidence="6 9" id="KW-1133">Transmembrane helix</keyword>
<evidence type="ECO:0000313" key="10">
    <source>
        <dbReference type="EMBL" id="ASJ71763.1"/>
    </source>
</evidence>
<dbReference type="OrthoDB" id="9806365at2"/>
<dbReference type="NCBIfam" id="TIGR00964">
    <property type="entry name" value="secE_bact"/>
    <property type="match status" value="1"/>
</dbReference>
<comment type="subcellular location">
    <subcellularLocation>
        <location evidence="1">Membrane</location>
    </subcellularLocation>
</comment>
<dbReference type="GO" id="GO:0005886">
    <property type="term" value="C:plasma membrane"/>
    <property type="evidence" value="ECO:0007669"/>
    <property type="project" value="UniProtKB-UniRule"/>
</dbReference>
<evidence type="ECO:0000256" key="3">
    <source>
        <dbReference type="ARBA" id="ARBA00022475"/>
    </source>
</evidence>
<keyword evidence="11" id="KW-1185">Reference proteome</keyword>
<evidence type="ECO:0000256" key="9">
    <source>
        <dbReference type="HAMAP-Rule" id="MF_00422"/>
    </source>
</evidence>
<dbReference type="GO" id="GO:0009306">
    <property type="term" value="P:protein secretion"/>
    <property type="evidence" value="ECO:0007669"/>
    <property type="project" value="UniProtKB-UniRule"/>
</dbReference>
<feature type="transmembrane region" description="Helical" evidence="9">
    <location>
        <begin position="93"/>
        <end position="117"/>
    </location>
</feature>